<comment type="caution">
    <text evidence="4">The sequence shown here is derived from an EMBL/GenBank/DDBJ whole genome shotgun (WGS) entry which is preliminary data.</text>
</comment>
<dbReference type="InterPro" id="IPR011990">
    <property type="entry name" value="TPR-like_helical_dom_sf"/>
</dbReference>
<feature type="repeat" description="TPR" evidence="3">
    <location>
        <begin position="444"/>
        <end position="477"/>
    </location>
</feature>
<evidence type="ECO:0000256" key="2">
    <source>
        <dbReference type="ARBA" id="ARBA00022803"/>
    </source>
</evidence>
<organism evidence="4 5">
    <name type="scientific">Brachyspira hampsonii</name>
    <dbReference type="NCBI Taxonomy" id="1287055"/>
    <lineage>
        <taxon>Bacteria</taxon>
        <taxon>Pseudomonadati</taxon>
        <taxon>Spirochaetota</taxon>
        <taxon>Spirochaetia</taxon>
        <taxon>Brachyspirales</taxon>
        <taxon>Brachyspiraceae</taxon>
        <taxon>Brachyspira</taxon>
    </lineage>
</organism>
<feature type="repeat" description="TPR" evidence="3">
    <location>
        <begin position="215"/>
        <end position="248"/>
    </location>
</feature>
<keyword evidence="1" id="KW-0677">Repeat</keyword>
<dbReference type="Pfam" id="PF13181">
    <property type="entry name" value="TPR_8"/>
    <property type="match status" value="3"/>
</dbReference>
<feature type="repeat" description="TPR" evidence="3">
    <location>
        <begin position="410"/>
        <end position="443"/>
    </location>
</feature>
<dbReference type="InterPro" id="IPR050498">
    <property type="entry name" value="Ycf3"/>
</dbReference>
<evidence type="ECO:0000313" key="4">
    <source>
        <dbReference type="EMBL" id="OEJ15735.1"/>
    </source>
</evidence>
<dbReference type="RefSeq" id="WP_069725215.1">
    <property type="nucleotide sequence ID" value="NZ_MDCO01000001.1"/>
</dbReference>
<dbReference type="InterPro" id="IPR019734">
    <property type="entry name" value="TPR_rpt"/>
</dbReference>
<dbReference type="Pfam" id="PF00515">
    <property type="entry name" value="TPR_1"/>
    <property type="match status" value="1"/>
</dbReference>
<dbReference type="Proteomes" id="UP000095247">
    <property type="component" value="Unassembled WGS sequence"/>
</dbReference>
<dbReference type="AlphaFoldDB" id="A0A1E5NHU9"/>
<dbReference type="PROSITE" id="PS50293">
    <property type="entry name" value="TPR_REGION"/>
    <property type="match status" value="1"/>
</dbReference>
<evidence type="ECO:0000256" key="3">
    <source>
        <dbReference type="PROSITE-ProRule" id="PRU00339"/>
    </source>
</evidence>
<reference evidence="4 5" key="1">
    <citation type="submission" date="2016-08" db="EMBL/GenBank/DDBJ databases">
        <title>Characterization and recognition of Brachyspira hampsonii sp. nov., a novel intestinal spirochete that is pathogenic to pigs.</title>
        <authorList>
            <person name="Mirajkar N."/>
            <person name="La T."/>
            <person name="Phillips N."/>
            <person name="Hampson D."/>
            <person name="Gebhart C."/>
        </authorList>
    </citation>
    <scope>NUCLEOTIDE SEQUENCE [LARGE SCALE GENOMIC DNA]</scope>
    <source>
        <strain evidence="4 5">P280/1</strain>
    </source>
</reference>
<dbReference type="Pfam" id="PF13431">
    <property type="entry name" value="TPR_17"/>
    <property type="match status" value="1"/>
</dbReference>
<sequence length="542" mass="63345">MKNIIKGQNNNTGTINSYQIINLSFITININISIDSILEKFPSIKKFFSKSKLIVVKNNSKDEVNNLNNEGVEYFLKGEFKKAIDYFEKAISIDNSVSEIHYNLGNAKFYYYAENIKKYNILEMFNEIIAEYSNAISLKEDYRYYYNRGTLYAFIGKYNLALDDLSKSIDIDKLHPEPYINRANIYLIKNNNNDAEKDLKMAEELANKEDHYLLSVLYNNIGNTYLQKNNLYNAEKYYKESLKINKEYIYPILGMAILYMKKYEESKNNAEYKKSLEMFDKAEKIDNNFDGIYYNKSHLYNIKASISNNKNDYLCSIELLDKAIECAQLNGNNKSLYYYAKGIVYSNLYNLLKENEYKDKVITSYLLSIELNKDDFNPYYNLANFYDSIGNKTEAINYYTKAISINPKHESSYNNRAAIFIEQQQYDNAISDINKIVEINQNNFGAYYNLGVIYTMQNKIQLAIEYFYRCVNSLNNKDNKIKMNSYYNLGILKGRMGDNESAINDIIKSYELGNKNCINIIKEEAYKYNNKIAISYLNGKII</sequence>
<feature type="repeat" description="TPR" evidence="3">
    <location>
        <begin position="64"/>
        <end position="97"/>
    </location>
</feature>
<dbReference type="Gene3D" id="1.25.40.10">
    <property type="entry name" value="Tetratricopeptide repeat domain"/>
    <property type="match status" value="4"/>
</dbReference>
<keyword evidence="2 3" id="KW-0802">TPR repeat</keyword>
<feature type="repeat" description="TPR" evidence="3">
    <location>
        <begin position="376"/>
        <end position="409"/>
    </location>
</feature>
<evidence type="ECO:0000256" key="1">
    <source>
        <dbReference type="ARBA" id="ARBA00022737"/>
    </source>
</evidence>
<dbReference type="PROSITE" id="PS50005">
    <property type="entry name" value="TPR"/>
    <property type="match status" value="6"/>
</dbReference>
<protein>
    <submittedName>
        <fullName evidence="4">Uncharacterized protein</fullName>
    </submittedName>
</protein>
<name>A0A1E5NHU9_9SPIR</name>
<proteinExistence type="predicted"/>
<dbReference type="EMBL" id="MDCO01000001">
    <property type="protein sequence ID" value="OEJ15735.1"/>
    <property type="molecule type" value="Genomic_DNA"/>
</dbReference>
<dbReference type="SUPFAM" id="SSF48452">
    <property type="entry name" value="TPR-like"/>
    <property type="match status" value="2"/>
</dbReference>
<dbReference type="PANTHER" id="PTHR44858:SF1">
    <property type="entry name" value="UDP-N-ACETYLGLUCOSAMINE--PEPTIDE N-ACETYLGLUCOSAMINYLTRANSFERASE SPINDLY-RELATED"/>
    <property type="match status" value="1"/>
</dbReference>
<dbReference type="PANTHER" id="PTHR44858">
    <property type="entry name" value="TETRATRICOPEPTIDE REPEAT PROTEIN 6"/>
    <property type="match status" value="1"/>
</dbReference>
<accession>A0A1E5NHU9</accession>
<gene>
    <name evidence="4" type="ORF">BFL38_09720</name>
</gene>
<feature type="repeat" description="TPR" evidence="3">
    <location>
        <begin position="142"/>
        <end position="175"/>
    </location>
</feature>
<dbReference type="Pfam" id="PF13424">
    <property type="entry name" value="TPR_12"/>
    <property type="match status" value="1"/>
</dbReference>
<evidence type="ECO:0000313" key="5">
    <source>
        <dbReference type="Proteomes" id="UP000095247"/>
    </source>
</evidence>
<dbReference type="SMART" id="SM00028">
    <property type="entry name" value="TPR"/>
    <property type="match status" value="10"/>
</dbReference>